<name>A0A2P6N999_9EUKA</name>
<dbReference type="PANTHER" id="PTHR14614">
    <property type="entry name" value="HEPATOCELLULAR CARCINOMA-ASSOCIATED ANTIGEN"/>
    <property type="match status" value="1"/>
</dbReference>
<evidence type="ECO:0000313" key="3">
    <source>
        <dbReference type="Proteomes" id="UP000241769"/>
    </source>
</evidence>
<dbReference type="OrthoDB" id="413520at2759"/>
<dbReference type="EMBL" id="MDYQ01000146">
    <property type="protein sequence ID" value="PRP80522.1"/>
    <property type="molecule type" value="Genomic_DNA"/>
</dbReference>
<dbReference type="SUPFAM" id="SSF53335">
    <property type="entry name" value="S-adenosyl-L-methionine-dependent methyltransferases"/>
    <property type="match status" value="1"/>
</dbReference>
<feature type="compositionally biased region" description="Acidic residues" evidence="1">
    <location>
        <begin position="258"/>
        <end position="268"/>
    </location>
</feature>
<proteinExistence type="predicted"/>
<dbReference type="CDD" id="cd02440">
    <property type="entry name" value="AdoMet_MTases"/>
    <property type="match status" value="1"/>
</dbReference>
<dbReference type="PANTHER" id="PTHR14614:SF154">
    <property type="entry name" value="PROTEIN N-LYSINE METHYLTRANSFERASE METTL21A"/>
    <property type="match status" value="1"/>
</dbReference>
<feature type="compositionally biased region" description="Basic and acidic residues" evidence="1">
    <location>
        <begin position="291"/>
        <end position="337"/>
    </location>
</feature>
<organism evidence="2 3">
    <name type="scientific">Planoprotostelium fungivorum</name>
    <dbReference type="NCBI Taxonomy" id="1890364"/>
    <lineage>
        <taxon>Eukaryota</taxon>
        <taxon>Amoebozoa</taxon>
        <taxon>Evosea</taxon>
        <taxon>Variosea</taxon>
        <taxon>Cavosteliida</taxon>
        <taxon>Cavosteliaceae</taxon>
        <taxon>Planoprotostelium</taxon>
    </lineage>
</organism>
<reference evidence="2 3" key="1">
    <citation type="journal article" date="2018" name="Genome Biol. Evol.">
        <title>Multiple Roots of Fruiting Body Formation in Amoebozoa.</title>
        <authorList>
            <person name="Hillmann F."/>
            <person name="Forbes G."/>
            <person name="Novohradska S."/>
            <person name="Ferling I."/>
            <person name="Riege K."/>
            <person name="Groth M."/>
            <person name="Westermann M."/>
            <person name="Marz M."/>
            <person name="Spaller T."/>
            <person name="Winckler T."/>
            <person name="Schaap P."/>
            <person name="Glockner G."/>
        </authorList>
    </citation>
    <scope>NUCLEOTIDE SEQUENCE [LARGE SCALE GENOMIC DNA]</scope>
    <source>
        <strain evidence="2 3">Jena</strain>
    </source>
</reference>
<protein>
    <submittedName>
        <fullName evidence="2">Uncharacterized protein</fullName>
    </submittedName>
</protein>
<feature type="region of interest" description="Disordered" evidence="1">
    <location>
        <begin position="224"/>
        <end position="337"/>
    </location>
</feature>
<dbReference type="AlphaFoldDB" id="A0A2P6N999"/>
<evidence type="ECO:0000256" key="1">
    <source>
        <dbReference type="SAM" id="MobiDB-lite"/>
    </source>
</evidence>
<sequence>MSDFLKFLAGWAWKREGRDDKQRFVDPYLYPWTEEDEDDRLTVHQDRSNAKTVWDSSIVLSKYFQKALDDSVNGKSCLELGCGCGLPGLVLGKLGAKVLLTDLKDTLDITQKNIDANSLRSNVEVAELKWGKDVGQVKGSPFDVIIATDTMYIPEEAETLLLTIEGLSSSNTVVYLSYGRNRYAEDEFKEMAVKHNYTIYEIPEEELDDKYQCGDVTVLKLTKGNASAQPSSKKRKTQKGEEKKQAEQKNKGKKEREEEREEEAEEEEEPKRETKKAKKETEKKTPKKVQKKEVEKEKAKSAEKEKVKSIEKTPKKEAKKSPKKEGKKSPAPKEKKK</sequence>
<feature type="compositionally biased region" description="Basic and acidic residues" evidence="1">
    <location>
        <begin position="238"/>
        <end position="257"/>
    </location>
</feature>
<comment type="caution">
    <text evidence="2">The sequence shown here is derived from an EMBL/GenBank/DDBJ whole genome shotgun (WGS) entry which is preliminary data.</text>
</comment>
<dbReference type="STRING" id="1890364.A0A2P6N999"/>
<evidence type="ECO:0000313" key="2">
    <source>
        <dbReference type="EMBL" id="PRP80522.1"/>
    </source>
</evidence>
<dbReference type="Gene3D" id="3.40.50.150">
    <property type="entry name" value="Vaccinia Virus protein VP39"/>
    <property type="match status" value="1"/>
</dbReference>
<keyword evidence="3" id="KW-1185">Reference proteome</keyword>
<accession>A0A2P6N999</accession>
<dbReference type="InterPro" id="IPR029063">
    <property type="entry name" value="SAM-dependent_MTases_sf"/>
</dbReference>
<dbReference type="Proteomes" id="UP000241769">
    <property type="component" value="Unassembled WGS sequence"/>
</dbReference>
<dbReference type="InParanoid" id="A0A2P6N999"/>
<dbReference type="Pfam" id="PF10294">
    <property type="entry name" value="Methyltransf_16"/>
    <property type="match status" value="1"/>
</dbReference>
<gene>
    <name evidence="2" type="ORF">PROFUN_11835</name>
</gene>
<dbReference type="InterPro" id="IPR019410">
    <property type="entry name" value="Methyltransf_16"/>
</dbReference>